<evidence type="ECO:0000313" key="5">
    <source>
        <dbReference type="Proteomes" id="UP001175000"/>
    </source>
</evidence>
<dbReference type="Proteomes" id="UP001175000">
    <property type="component" value="Unassembled WGS sequence"/>
</dbReference>
<dbReference type="GO" id="GO:0006696">
    <property type="term" value="P:ergosterol biosynthetic process"/>
    <property type="evidence" value="ECO:0007669"/>
    <property type="project" value="TreeGrafter"/>
</dbReference>
<dbReference type="EMBL" id="JAULSU010000004">
    <property type="protein sequence ID" value="KAK0619479.1"/>
    <property type="molecule type" value="Genomic_DNA"/>
</dbReference>
<dbReference type="Pfam" id="PF13489">
    <property type="entry name" value="Methyltransf_23"/>
    <property type="match status" value="1"/>
</dbReference>
<evidence type="ECO:0000256" key="1">
    <source>
        <dbReference type="ARBA" id="ARBA00022679"/>
    </source>
</evidence>
<name>A0AA39WQ07_9PEZI</name>
<proteinExistence type="inferred from homology"/>
<keyword evidence="3" id="KW-0472">Membrane</keyword>
<keyword evidence="3" id="KW-0812">Transmembrane</keyword>
<dbReference type="InterPro" id="IPR050447">
    <property type="entry name" value="Erg6_SMT_methyltransf"/>
</dbReference>
<organism evidence="4 5">
    <name type="scientific">Immersiella caudata</name>
    <dbReference type="NCBI Taxonomy" id="314043"/>
    <lineage>
        <taxon>Eukaryota</taxon>
        <taxon>Fungi</taxon>
        <taxon>Dikarya</taxon>
        <taxon>Ascomycota</taxon>
        <taxon>Pezizomycotina</taxon>
        <taxon>Sordariomycetes</taxon>
        <taxon>Sordariomycetidae</taxon>
        <taxon>Sordariales</taxon>
        <taxon>Lasiosphaeriaceae</taxon>
        <taxon>Immersiella</taxon>
    </lineage>
</organism>
<dbReference type="GO" id="GO:0003838">
    <property type="term" value="F:sterol 24-C-methyltransferase activity"/>
    <property type="evidence" value="ECO:0007669"/>
    <property type="project" value="TreeGrafter"/>
</dbReference>
<dbReference type="PANTHER" id="PTHR44068:SF1">
    <property type="entry name" value="HYPOTHETICAL LOC100005854"/>
    <property type="match status" value="1"/>
</dbReference>
<sequence length="282" mass="31795">MSTCSHDPSKAAPQVNCNPQLQAYYHSLESRIGYWLLLGGTRHFGYWNRDTYWPFPLSKALRAMEDKLAEMLALPRGARVLDTGCGVGHVALRMAQLHGLRISAIDIIDHHIEKASRNFDRSGLPKGTIAVHSCTPPRQKRYLQASTVGILRPGGRIVLFEYDHELVENSPEDMAALVRKINKHAAMPTNDRSNPGVFKTMLENAGFEDVIVRDFSENINPMTRLFFYLAILPYLIVHLFGLERYFINTMAGVESYRGHGRWRYVAITATKPGGLLEAAKTR</sequence>
<comment type="similarity">
    <text evidence="2">Belongs to the class I-like SAM-binding methyltransferase superfamily. Erg6/SMT family.</text>
</comment>
<feature type="transmembrane region" description="Helical" evidence="3">
    <location>
        <begin position="225"/>
        <end position="247"/>
    </location>
</feature>
<reference evidence="4" key="1">
    <citation type="submission" date="2023-06" db="EMBL/GenBank/DDBJ databases">
        <title>Genome-scale phylogeny and comparative genomics of the fungal order Sordariales.</title>
        <authorList>
            <consortium name="Lawrence Berkeley National Laboratory"/>
            <person name="Hensen N."/>
            <person name="Bonometti L."/>
            <person name="Westerberg I."/>
            <person name="Brannstrom I.O."/>
            <person name="Guillou S."/>
            <person name="Cros-Aarteil S."/>
            <person name="Calhoun S."/>
            <person name="Haridas S."/>
            <person name="Kuo A."/>
            <person name="Mondo S."/>
            <person name="Pangilinan J."/>
            <person name="Riley R."/>
            <person name="Labutti K."/>
            <person name="Andreopoulos B."/>
            <person name="Lipzen A."/>
            <person name="Chen C."/>
            <person name="Yanf M."/>
            <person name="Daum C."/>
            <person name="Ng V."/>
            <person name="Clum A."/>
            <person name="Steindorff A."/>
            <person name="Ohm R."/>
            <person name="Martin F."/>
            <person name="Silar P."/>
            <person name="Natvig D."/>
            <person name="Lalanne C."/>
            <person name="Gautier V."/>
            <person name="Ament-Velasquez S.L."/>
            <person name="Kruys A."/>
            <person name="Hutchinson M.I."/>
            <person name="Powell A.J."/>
            <person name="Barry K."/>
            <person name="Miller A.N."/>
            <person name="Grigoriev I.V."/>
            <person name="Debuchy R."/>
            <person name="Gladieux P."/>
            <person name="Thoren M.H."/>
            <person name="Johannesson H."/>
        </authorList>
    </citation>
    <scope>NUCLEOTIDE SEQUENCE</scope>
    <source>
        <strain evidence="4">CBS 606.72</strain>
    </source>
</reference>
<comment type="caution">
    <text evidence="4">The sequence shown here is derived from an EMBL/GenBank/DDBJ whole genome shotgun (WGS) entry which is preliminary data.</text>
</comment>
<keyword evidence="1" id="KW-0808">Transferase</keyword>
<evidence type="ECO:0000256" key="2">
    <source>
        <dbReference type="ARBA" id="ARBA00038188"/>
    </source>
</evidence>
<dbReference type="Gene3D" id="3.40.50.150">
    <property type="entry name" value="Vaccinia Virus protein VP39"/>
    <property type="match status" value="2"/>
</dbReference>
<dbReference type="PANTHER" id="PTHR44068">
    <property type="entry name" value="ZGC:194242"/>
    <property type="match status" value="1"/>
</dbReference>
<evidence type="ECO:0000256" key="3">
    <source>
        <dbReference type="SAM" id="Phobius"/>
    </source>
</evidence>
<protein>
    <submittedName>
        <fullName evidence="4">S-adenosyl-L-methionine-dependent methyltransferase</fullName>
    </submittedName>
</protein>
<evidence type="ECO:0000313" key="4">
    <source>
        <dbReference type="EMBL" id="KAK0619479.1"/>
    </source>
</evidence>
<gene>
    <name evidence="4" type="ORF">B0T14DRAFT_566326</name>
</gene>
<keyword evidence="5" id="KW-1185">Reference proteome</keyword>
<dbReference type="InterPro" id="IPR029063">
    <property type="entry name" value="SAM-dependent_MTases_sf"/>
</dbReference>
<dbReference type="CDD" id="cd02440">
    <property type="entry name" value="AdoMet_MTases"/>
    <property type="match status" value="1"/>
</dbReference>
<keyword evidence="4" id="KW-0489">Methyltransferase</keyword>
<accession>A0AA39WQ07</accession>
<dbReference type="GO" id="GO:0032259">
    <property type="term" value="P:methylation"/>
    <property type="evidence" value="ECO:0007669"/>
    <property type="project" value="UniProtKB-KW"/>
</dbReference>
<dbReference type="AlphaFoldDB" id="A0AA39WQ07"/>
<dbReference type="GO" id="GO:0005783">
    <property type="term" value="C:endoplasmic reticulum"/>
    <property type="evidence" value="ECO:0007669"/>
    <property type="project" value="TreeGrafter"/>
</dbReference>
<keyword evidence="3" id="KW-1133">Transmembrane helix</keyword>
<dbReference type="SUPFAM" id="SSF53335">
    <property type="entry name" value="S-adenosyl-L-methionine-dependent methyltransferases"/>
    <property type="match status" value="1"/>
</dbReference>